<evidence type="ECO:0008006" key="3">
    <source>
        <dbReference type="Google" id="ProtNLM"/>
    </source>
</evidence>
<evidence type="ECO:0000313" key="2">
    <source>
        <dbReference type="Proteomes" id="UP000283666"/>
    </source>
</evidence>
<evidence type="ECO:0000313" key="1">
    <source>
        <dbReference type="EMBL" id="RQK79859.1"/>
    </source>
</evidence>
<comment type="caution">
    <text evidence="1">The sequence shown here is derived from an EMBL/GenBank/DDBJ whole genome shotgun (WGS) entry which is preliminary data.</text>
</comment>
<protein>
    <recommendedName>
        <fullName evidence="3">PilS cassette</fullName>
    </recommendedName>
</protein>
<dbReference type="EMBL" id="NWZY01000007">
    <property type="protein sequence ID" value="RQK79859.1"/>
    <property type="molecule type" value="Genomic_DNA"/>
</dbReference>
<organism evidence="1 2">
    <name type="scientific">Neisseria meningitidis</name>
    <dbReference type="NCBI Taxonomy" id="487"/>
    <lineage>
        <taxon>Bacteria</taxon>
        <taxon>Pseudomonadati</taxon>
        <taxon>Pseudomonadota</taxon>
        <taxon>Betaproteobacteria</taxon>
        <taxon>Neisseriales</taxon>
        <taxon>Neisseriaceae</taxon>
        <taxon>Neisseria</taxon>
    </lineage>
</organism>
<sequence length="103" mass="12016">MRIQFFEFQSFPINCLSIECLDSRLRGNDGRAVSVFSGKYPQAKILLFSQKQKTKNRNLKFVIPAQAGIQCVEFQLFRINFETLIASFPRKWESSFLSFSHSR</sequence>
<dbReference type="AlphaFoldDB" id="A0A425B476"/>
<reference evidence="1 2" key="1">
    <citation type="submission" date="2017-09" db="EMBL/GenBank/DDBJ databases">
        <title>Phenotypic and genotypic characterization of Colombian isolates of Neisseria meningitidis recovered from invasive disease.</title>
        <authorList>
            <person name="Duarte C."/>
            <person name="Gabastou J.M."/>
            <person name="Moreno J."/>
        </authorList>
    </citation>
    <scope>NUCLEOTIDE SEQUENCE [LARGE SCALE GENOMIC DNA]</scope>
    <source>
        <strain evidence="1 2">INS-Nm1012</strain>
    </source>
</reference>
<dbReference type="Proteomes" id="UP000283666">
    <property type="component" value="Unassembled WGS sequence"/>
</dbReference>
<proteinExistence type="predicted"/>
<gene>
    <name evidence="1" type="ORF">COH52_03665</name>
</gene>
<name>A0A425B476_NEIME</name>
<accession>A0A425B476</accession>